<feature type="chain" id="PRO_5040810194" evidence="5">
    <location>
        <begin position="27"/>
        <end position="180"/>
    </location>
</feature>
<dbReference type="RefSeq" id="WP_089192458.1">
    <property type="nucleotide sequence ID" value="NZ_JAHUVB010000021.1"/>
</dbReference>
<organism evidence="7 8">
    <name type="scientific">Serratia ureilytica</name>
    <dbReference type="NCBI Taxonomy" id="300181"/>
    <lineage>
        <taxon>Bacteria</taxon>
        <taxon>Pseudomonadati</taxon>
        <taxon>Pseudomonadota</taxon>
        <taxon>Gammaproteobacteria</taxon>
        <taxon>Enterobacterales</taxon>
        <taxon>Yersiniaceae</taxon>
        <taxon>Serratia</taxon>
    </lineage>
</organism>
<comment type="caution">
    <text evidence="7">The sequence shown here is derived from an EMBL/GenBank/DDBJ whole genome shotgun (WGS) entry which is preliminary data.</text>
</comment>
<dbReference type="AlphaFoldDB" id="A0A9X9BXU7"/>
<dbReference type="InterPro" id="IPR036937">
    <property type="entry name" value="Adhesion_dom_fimbrial_sf"/>
</dbReference>
<evidence type="ECO:0000313" key="8">
    <source>
        <dbReference type="Proteomes" id="UP000321307"/>
    </source>
</evidence>
<dbReference type="Gene3D" id="2.60.40.1090">
    <property type="entry name" value="Fimbrial-type adhesion domain"/>
    <property type="match status" value="1"/>
</dbReference>
<feature type="signal peptide" evidence="5">
    <location>
        <begin position="1"/>
        <end position="26"/>
    </location>
</feature>
<proteinExistence type="inferred from homology"/>
<reference evidence="7 8" key="1">
    <citation type="submission" date="2019-07" db="EMBL/GenBank/DDBJ databases">
        <title>Serratia strains were isolated from fresh produce.</title>
        <authorList>
            <person name="Cho G.-S."/>
            <person name="Stein M."/>
            <person name="Lee W."/>
            <person name="Suh S.H."/>
            <person name="Franz C.M.A.P."/>
        </authorList>
    </citation>
    <scope>NUCLEOTIDE SEQUENCE [LARGE SCALE GENOMIC DNA]</scope>
    <source>
        <strain evidence="7 8">S17</strain>
    </source>
</reference>
<protein>
    <submittedName>
        <fullName evidence="7">Type 1 fimbrial protein</fullName>
    </submittedName>
</protein>
<comment type="similarity">
    <text evidence="2">Belongs to the fimbrial protein family.</text>
</comment>
<accession>A0A9X9BXU7</accession>
<dbReference type="Proteomes" id="UP000321307">
    <property type="component" value="Unassembled WGS sequence"/>
</dbReference>
<evidence type="ECO:0000256" key="5">
    <source>
        <dbReference type="SAM" id="SignalP"/>
    </source>
</evidence>
<dbReference type="Pfam" id="PF00419">
    <property type="entry name" value="Fimbrial"/>
    <property type="match status" value="1"/>
</dbReference>
<dbReference type="InterPro" id="IPR000259">
    <property type="entry name" value="Adhesion_dom_fimbrial"/>
</dbReference>
<evidence type="ECO:0000259" key="6">
    <source>
        <dbReference type="Pfam" id="PF00419"/>
    </source>
</evidence>
<gene>
    <name evidence="7" type="ORF">FOT63_24150</name>
</gene>
<feature type="domain" description="Fimbrial-type adhesion" evidence="6">
    <location>
        <begin position="35"/>
        <end position="179"/>
    </location>
</feature>
<comment type="subcellular location">
    <subcellularLocation>
        <location evidence="1">Fimbrium</location>
    </subcellularLocation>
</comment>
<evidence type="ECO:0000256" key="3">
    <source>
        <dbReference type="ARBA" id="ARBA00022729"/>
    </source>
</evidence>
<evidence type="ECO:0000256" key="4">
    <source>
        <dbReference type="ARBA" id="ARBA00023263"/>
    </source>
</evidence>
<evidence type="ECO:0000256" key="2">
    <source>
        <dbReference type="ARBA" id="ARBA00006671"/>
    </source>
</evidence>
<dbReference type="GO" id="GO:0009289">
    <property type="term" value="C:pilus"/>
    <property type="evidence" value="ECO:0007669"/>
    <property type="project" value="InterPro"/>
</dbReference>
<dbReference type="PANTHER" id="PTHR33420:SF12">
    <property type="entry name" value="FIMBRIN-LIKE PROTEIN FIMI-RELATED"/>
    <property type="match status" value="1"/>
</dbReference>
<dbReference type="SUPFAM" id="SSF49401">
    <property type="entry name" value="Bacterial adhesins"/>
    <property type="match status" value="1"/>
</dbReference>
<keyword evidence="3 5" id="KW-0732">Signal</keyword>
<sequence length="180" mass="19755">MNEQIKKIGAFCLLLAPFFISQQAMSAVQGEGRVNMQGAIIDTACAIATESREQIIDMDIMPVSDIARDGRGRSVPFSIELVNCVLERADKNLPDWKQFRITFDGNSDGEMFGISGNASGIALKITDADGNIATPGKSLPSVNILPGNYRLNYAMTLISNQRPLKAGDYFSSVRFKMDYY</sequence>
<evidence type="ECO:0000313" key="7">
    <source>
        <dbReference type="EMBL" id="TXE23542.1"/>
    </source>
</evidence>
<dbReference type="InterPro" id="IPR008966">
    <property type="entry name" value="Adhesion_dom_sf"/>
</dbReference>
<dbReference type="GO" id="GO:0043709">
    <property type="term" value="P:cell adhesion involved in single-species biofilm formation"/>
    <property type="evidence" value="ECO:0007669"/>
    <property type="project" value="TreeGrafter"/>
</dbReference>
<keyword evidence="4" id="KW-0281">Fimbrium</keyword>
<name>A0A9X9BXU7_9GAMM</name>
<evidence type="ECO:0000256" key="1">
    <source>
        <dbReference type="ARBA" id="ARBA00004561"/>
    </source>
</evidence>
<dbReference type="InterPro" id="IPR050263">
    <property type="entry name" value="Bact_Fimbrial_Adh_Pro"/>
</dbReference>
<dbReference type="PANTHER" id="PTHR33420">
    <property type="entry name" value="FIMBRIAL SUBUNIT ELFA-RELATED"/>
    <property type="match status" value="1"/>
</dbReference>
<dbReference type="EMBL" id="VOUP01000049">
    <property type="protein sequence ID" value="TXE23542.1"/>
    <property type="molecule type" value="Genomic_DNA"/>
</dbReference>